<feature type="transmembrane region" description="Helical" evidence="1">
    <location>
        <begin position="211"/>
        <end position="236"/>
    </location>
</feature>
<dbReference type="OrthoDB" id="1488930at2"/>
<feature type="transmembrane region" description="Helical" evidence="1">
    <location>
        <begin position="144"/>
        <end position="161"/>
    </location>
</feature>
<feature type="transmembrane region" description="Helical" evidence="1">
    <location>
        <begin position="386"/>
        <end position="407"/>
    </location>
</feature>
<proteinExistence type="predicted"/>
<feature type="transmembrane region" description="Helical" evidence="1">
    <location>
        <begin position="105"/>
        <end position="124"/>
    </location>
</feature>
<dbReference type="eggNOG" id="ENOG5033ZF4">
    <property type="taxonomic scope" value="Bacteria"/>
</dbReference>
<feature type="transmembrane region" description="Helical" evidence="1">
    <location>
        <begin position="413"/>
        <end position="433"/>
    </location>
</feature>
<evidence type="ECO:0000313" key="3">
    <source>
        <dbReference type="Proteomes" id="UP000002945"/>
    </source>
</evidence>
<feature type="transmembrane region" description="Helical" evidence="1">
    <location>
        <begin position="583"/>
        <end position="601"/>
    </location>
</feature>
<keyword evidence="1" id="KW-0812">Transmembrane</keyword>
<dbReference type="AlphaFoldDB" id="A9E7J8"/>
<feature type="transmembrane region" description="Helical" evidence="1">
    <location>
        <begin position="24"/>
        <end position="45"/>
    </location>
</feature>
<keyword evidence="3" id="KW-1185">Reference proteome</keyword>
<comment type="caution">
    <text evidence="2">The sequence shown here is derived from an EMBL/GenBank/DDBJ whole genome shotgun (WGS) entry which is preliminary data.</text>
</comment>
<keyword evidence="1" id="KW-1133">Transmembrane helix</keyword>
<dbReference type="EMBL" id="ABIB01000012">
    <property type="protein sequence ID" value="EDP94906.1"/>
    <property type="molecule type" value="Genomic_DNA"/>
</dbReference>
<keyword evidence="1" id="KW-0472">Membrane</keyword>
<evidence type="ECO:0000256" key="1">
    <source>
        <dbReference type="SAM" id="Phobius"/>
    </source>
</evidence>
<feature type="transmembrane region" description="Helical" evidence="1">
    <location>
        <begin position="543"/>
        <end position="562"/>
    </location>
</feature>
<feature type="transmembrane region" description="Helical" evidence="1">
    <location>
        <begin position="173"/>
        <end position="191"/>
    </location>
</feature>
<feature type="transmembrane region" description="Helical" evidence="1">
    <location>
        <begin position="310"/>
        <end position="328"/>
    </location>
</feature>
<accession>A9E7J8</accession>
<gene>
    <name evidence="2" type="ORF">KAOT1_08834</name>
</gene>
<evidence type="ECO:0000313" key="2">
    <source>
        <dbReference type="EMBL" id="EDP94906.1"/>
    </source>
</evidence>
<name>A9E7J8_9FLAO</name>
<evidence type="ECO:0008006" key="4">
    <source>
        <dbReference type="Google" id="ProtNLM"/>
    </source>
</evidence>
<dbReference type="Proteomes" id="UP000002945">
    <property type="component" value="Unassembled WGS sequence"/>
</dbReference>
<feature type="transmembrane region" description="Helical" evidence="1">
    <location>
        <begin position="73"/>
        <end position="93"/>
    </location>
</feature>
<organism evidence="2 3">
    <name type="scientific">Kordia algicida OT-1</name>
    <dbReference type="NCBI Taxonomy" id="391587"/>
    <lineage>
        <taxon>Bacteria</taxon>
        <taxon>Pseudomonadati</taxon>
        <taxon>Bacteroidota</taxon>
        <taxon>Flavobacteriia</taxon>
        <taxon>Flavobacteriales</taxon>
        <taxon>Flavobacteriaceae</taxon>
        <taxon>Kordia</taxon>
    </lineage>
</organism>
<dbReference type="HOGENOM" id="CLU_318518_0_0_10"/>
<protein>
    <recommendedName>
        <fullName evidence="4">PNPLA domain-containing protein</fullName>
    </recommendedName>
</protein>
<reference evidence="2 3" key="1">
    <citation type="journal article" date="2011" name="J. Bacteriol.">
        <title>Genome sequence of the algicidal bacterium Kordia algicida OT-1.</title>
        <authorList>
            <person name="Lee H.S."/>
            <person name="Kang S.G."/>
            <person name="Kwon K.K."/>
            <person name="Lee J.H."/>
            <person name="Kim S.J."/>
        </authorList>
    </citation>
    <scope>NUCLEOTIDE SEQUENCE [LARGE SCALE GENOMIC DNA]</scope>
    <source>
        <strain evidence="2 3">OT-1</strain>
    </source>
</reference>
<dbReference type="RefSeq" id="WP_007094329.1">
    <property type="nucleotide sequence ID" value="NZ_CP142125.1"/>
</dbReference>
<feature type="transmembrane region" description="Helical" evidence="1">
    <location>
        <begin position="511"/>
        <end position="531"/>
    </location>
</feature>
<feature type="transmembrane region" description="Helical" evidence="1">
    <location>
        <begin position="279"/>
        <end position="298"/>
    </location>
</feature>
<sequence length="1041" mass="120330">MNSKIQDPFSPFKYFERNHISKNYIISFVVLAGLMMICGNIFNIYDWVQHPQFTEPQVTGDWFKANTTGFQKAVFYAFFVFDFVWAYILWLILRKYVASKVSKSSWIYKLFIVFTVIALGFDYIENSYYILCNEYPETIVNIKKVGYALGILVVLLIWLRYSLKDRFVIFKEFITSSWISLIFLIIIGFTLPKAPQLNSIIVDLYYHPVWFVIVLLLIFAPMYCIVLSHYPNYFLFSKSNRKFKDKVWKISKRVSLFGIIWYRNADNKGNNDYENYISFLRRTIGVFFYGAIFYMLAYTADANFNIDSKLNGLASVLVFGLIWWLYVLKKRKDKWYHDHKSAISKIGDNVFELMSYDTNQGNTVIAKQQTATLEGKEKLSTPINTYLIFLVLTIFSHIALLFLLLFFEHPYRYSTVVLSLLCVTLQAITYTYYRTYRTLFRYAFFNEKIKAVIKSFSVMHNENDTRSYEEKKEKIVEAFEKYEYFGQTSFFKKLAKLRIGNLSLGAMSNNIIFLQIVSYFGFFNALLLFGLNIFPTWAMKVNSIIIIISYFFLLYGMIVIILKHFIYYNLSRENFALANKAKYFFLIATSVLVLIIVNRLASANNLFELEQIPETVNKEDVNLNNYVANLPDTRYYIGCYGGGMKANAWTMTVLNALDKNNTLYDKTVCLSGASGGTIGLINYSAIKHVNKTREKREAIIRNIGTENILSMDVIHLLGRDWVLHMLVPCDLKGKDRSTSAMRTYAEHTDEEGFSEDEFNKKSYRQYWAEMYKDKDHFPILISNTTNIKGRQGMAVSISASGKAEKRLYFGADDILELPNNKTLSFYNAVSTTNRFPLISPAATIEGVGQYNDGGLYENSGLLSAFKLYEAINTIDTSTTVKKTVFINIINDKSAYVKYRMQEIMEDCHGGAINKSSEISAILNSVAATEMFPGYIKDKLHYMDSKNANISFESIYLPHKFSLEDVKAIYGQQIKDTVCVRRITEIIEENNTEIKDLMKGASKETNTIIEPAMSRVMAKPAFDFMQYMLNHSCVKPIVEKFQ</sequence>